<dbReference type="AlphaFoldDB" id="A0A5C3LII0"/>
<accession>A0A5C3LII0</accession>
<gene>
    <name evidence="1" type="ORF">BDQ12DRAFT_728482</name>
</gene>
<name>A0A5C3LII0_9AGAR</name>
<evidence type="ECO:0000313" key="1">
    <source>
        <dbReference type="EMBL" id="TFK32628.1"/>
    </source>
</evidence>
<proteinExistence type="predicted"/>
<dbReference type="Proteomes" id="UP000308652">
    <property type="component" value="Unassembled WGS sequence"/>
</dbReference>
<protein>
    <submittedName>
        <fullName evidence="1">Uncharacterized protein</fullName>
    </submittedName>
</protein>
<dbReference type="EMBL" id="ML213668">
    <property type="protein sequence ID" value="TFK32628.1"/>
    <property type="molecule type" value="Genomic_DNA"/>
</dbReference>
<evidence type="ECO:0000313" key="2">
    <source>
        <dbReference type="Proteomes" id="UP000308652"/>
    </source>
</evidence>
<organism evidence="1 2">
    <name type="scientific">Crucibulum laeve</name>
    <dbReference type="NCBI Taxonomy" id="68775"/>
    <lineage>
        <taxon>Eukaryota</taxon>
        <taxon>Fungi</taxon>
        <taxon>Dikarya</taxon>
        <taxon>Basidiomycota</taxon>
        <taxon>Agaricomycotina</taxon>
        <taxon>Agaricomycetes</taxon>
        <taxon>Agaricomycetidae</taxon>
        <taxon>Agaricales</taxon>
        <taxon>Agaricineae</taxon>
        <taxon>Nidulariaceae</taxon>
        <taxon>Crucibulum</taxon>
    </lineage>
</organism>
<reference evidence="1 2" key="1">
    <citation type="journal article" date="2019" name="Nat. Ecol. Evol.">
        <title>Megaphylogeny resolves global patterns of mushroom evolution.</title>
        <authorList>
            <person name="Varga T."/>
            <person name="Krizsan K."/>
            <person name="Foldi C."/>
            <person name="Dima B."/>
            <person name="Sanchez-Garcia M."/>
            <person name="Sanchez-Ramirez S."/>
            <person name="Szollosi G.J."/>
            <person name="Szarkandi J.G."/>
            <person name="Papp V."/>
            <person name="Albert L."/>
            <person name="Andreopoulos W."/>
            <person name="Angelini C."/>
            <person name="Antonin V."/>
            <person name="Barry K.W."/>
            <person name="Bougher N.L."/>
            <person name="Buchanan P."/>
            <person name="Buyck B."/>
            <person name="Bense V."/>
            <person name="Catcheside P."/>
            <person name="Chovatia M."/>
            <person name="Cooper J."/>
            <person name="Damon W."/>
            <person name="Desjardin D."/>
            <person name="Finy P."/>
            <person name="Geml J."/>
            <person name="Haridas S."/>
            <person name="Hughes K."/>
            <person name="Justo A."/>
            <person name="Karasinski D."/>
            <person name="Kautmanova I."/>
            <person name="Kiss B."/>
            <person name="Kocsube S."/>
            <person name="Kotiranta H."/>
            <person name="LaButti K.M."/>
            <person name="Lechner B.E."/>
            <person name="Liimatainen K."/>
            <person name="Lipzen A."/>
            <person name="Lukacs Z."/>
            <person name="Mihaltcheva S."/>
            <person name="Morgado L.N."/>
            <person name="Niskanen T."/>
            <person name="Noordeloos M.E."/>
            <person name="Ohm R.A."/>
            <person name="Ortiz-Santana B."/>
            <person name="Ovrebo C."/>
            <person name="Racz N."/>
            <person name="Riley R."/>
            <person name="Savchenko A."/>
            <person name="Shiryaev A."/>
            <person name="Soop K."/>
            <person name="Spirin V."/>
            <person name="Szebenyi C."/>
            <person name="Tomsovsky M."/>
            <person name="Tulloss R.E."/>
            <person name="Uehling J."/>
            <person name="Grigoriev I.V."/>
            <person name="Vagvolgyi C."/>
            <person name="Papp T."/>
            <person name="Martin F.M."/>
            <person name="Miettinen O."/>
            <person name="Hibbett D.S."/>
            <person name="Nagy L.G."/>
        </authorList>
    </citation>
    <scope>NUCLEOTIDE SEQUENCE [LARGE SCALE GENOMIC DNA]</scope>
    <source>
        <strain evidence="1 2">CBS 166.37</strain>
    </source>
</reference>
<dbReference type="OrthoDB" id="428577at2759"/>
<keyword evidence="2" id="KW-1185">Reference proteome</keyword>
<sequence length="106" mass="11484">MEDKANLTPSSWEDVLELMKSVRTSTEAAPPLMFSSINQSTTTIPTPPPASPFIGQAPGVEAFVPPDTELNDNDPVLPSVDKITPYLTSFLRALGLYTEARTSFIT</sequence>